<gene>
    <name evidence="1" type="ORF">ElyMa_004766300</name>
</gene>
<comment type="caution">
    <text evidence="1">The sequence shown here is derived from an EMBL/GenBank/DDBJ whole genome shotgun (WGS) entry which is preliminary data.</text>
</comment>
<keyword evidence="1" id="KW-0808">Transferase</keyword>
<accession>A0AAV4IJ50</accession>
<organism evidence="1 2">
    <name type="scientific">Elysia marginata</name>
    <dbReference type="NCBI Taxonomy" id="1093978"/>
    <lineage>
        <taxon>Eukaryota</taxon>
        <taxon>Metazoa</taxon>
        <taxon>Spiralia</taxon>
        <taxon>Lophotrochozoa</taxon>
        <taxon>Mollusca</taxon>
        <taxon>Gastropoda</taxon>
        <taxon>Heterobranchia</taxon>
        <taxon>Euthyneura</taxon>
        <taxon>Panpulmonata</taxon>
        <taxon>Sacoglossa</taxon>
        <taxon>Placobranchoidea</taxon>
        <taxon>Plakobranchidae</taxon>
        <taxon>Elysia</taxon>
    </lineage>
</organism>
<reference evidence="1 2" key="1">
    <citation type="journal article" date="2021" name="Elife">
        <title>Chloroplast acquisition without the gene transfer in kleptoplastic sea slugs, Plakobranchus ocellatus.</title>
        <authorList>
            <person name="Maeda T."/>
            <person name="Takahashi S."/>
            <person name="Yoshida T."/>
            <person name="Shimamura S."/>
            <person name="Takaki Y."/>
            <person name="Nagai Y."/>
            <person name="Toyoda A."/>
            <person name="Suzuki Y."/>
            <person name="Arimoto A."/>
            <person name="Ishii H."/>
            <person name="Satoh N."/>
            <person name="Nishiyama T."/>
            <person name="Hasebe M."/>
            <person name="Maruyama T."/>
            <person name="Minagawa J."/>
            <person name="Obokata J."/>
            <person name="Shigenobu S."/>
        </authorList>
    </citation>
    <scope>NUCLEOTIDE SEQUENCE [LARGE SCALE GENOMIC DNA]</scope>
</reference>
<keyword evidence="1" id="KW-0695">RNA-directed DNA polymerase</keyword>
<dbReference type="EMBL" id="BMAT01009558">
    <property type="protein sequence ID" value="GFS08786.1"/>
    <property type="molecule type" value="Genomic_DNA"/>
</dbReference>
<dbReference type="AlphaFoldDB" id="A0AAV4IJ50"/>
<keyword evidence="1" id="KW-0548">Nucleotidyltransferase</keyword>
<keyword evidence="2" id="KW-1185">Reference proteome</keyword>
<dbReference type="Proteomes" id="UP000762676">
    <property type="component" value="Unassembled WGS sequence"/>
</dbReference>
<dbReference type="GO" id="GO:0003964">
    <property type="term" value="F:RNA-directed DNA polymerase activity"/>
    <property type="evidence" value="ECO:0007669"/>
    <property type="project" value="UniProtKB-KW"/>
</dbReference>
<evidence type="ECO:0000313" key="1">
    <source>
        <dbReference type="EMBL" id="GFS08786.1"/>
    </source>
</evidence>
<name>A0AAV4IJ50_9GAST</name>
<proteinExistence type="predicted"/>
<evidence type="ECO:0000313" key="2">
    <source>
        <dbReference type="Proteomes" id="UP000762676"/>
    </source>
</evidence>
<protein>
    <submittedName>
        <fullName evidence="1">Reverse transcriptase</fullName>
    </submittedName>
</protein>
<sequence>MLFPKFLRPRLVYDICCSTVESIESKINKYARTWPRVSPGLLDVAMYCIKAKLKLPMKSVLEEYKCGKVRLVTILEDYDDPVVKTVQHQ</sequence>